<proteinExistence type="predicted"/>
<dbReference type="EMBL" id="CADCUQ010000239">
    <property type="protein sequence ID" value="CAA9387313.1"/>
    <property type="molecule type" value="Genomic_DNA"/>
</dbReference>
<accession>A0A6J4NN78</accession>
<organism evidence="2">
    <name type="scientific">uncultured Phycisphaerae bacterium</name>
    <dbReference type="NCBI Taxonomy" id="904963"/>
    <lineage>
        <taxon>Bacteria</taxon>
        <taxon>Pseudomonadati</taxon>
        <taxon>Planctomycetota</taxon>
        <taxon>Phycisphaerae</taxon>
        <taxon>environmental samples</taxon>
    </lineage>
</organism>
<feature type="compositionally biased region" description="Basic and acidic residues" evidence="1">
    <location>
        <begin position="24"/>
        <end position="36"/>
    </location>
</feature>
<evidence type="ECO:0008006" key="3">
    <source>
        <dbReference type="Google" id="ProtNLM"/>
    </source>
</evidence>
<sequence>VITGVDSDLRSDRGGTPRLPRTWRTPDGRPQCERGRPSPAIESGMPAAVELPTIVPEYFPPAVGRYEVKPGLVRFGKPLGGGVADGHVFQFDATFPRFRRAKLDARRERLGKYFVTDQFHPPVAAAVAEFIVRRLVLEHPDHFAFDEDDRARSLACRLTGDRLHFDGGWELRDVDAGPAGVDPPYASALDALASQVQEDLAVVSTDGPRHWLGALHVCIPNFWAAEDKVGRPFAVVHEPVAGMEQMNRRADEMVRLMVNARDGLVRFAWGITWDDELNHHPVLPPGAVRSPRFDPGRPSAFVRVERQTMWGFPEIGAALFTIRPYLLDCAALRRDPARTAQLAAALRSMTPESLAYKGLADSRDALVRWLEAPL</sequence>
<reference evidence="2" key="1">
    <citation type="submission" date="2020-02" db="EMBL/GenBank/DDBJ databases">
        <authorList>
            <person name="Meier V. D."/>
        </authorList>
    </citation>
    <scope>NUCLEOTIDE SEQUENCE</scope>
    <source>
        <strain evidence="2">AVDCRST_MAG64</strain>
    </source>
</reference>
<evidence type="ECO:0000313" key="2">
    <source>
        <dbReference type="EMBL" id="CAA9387313.1"/>
    </source>
</evidence>
<evidence type="ECO:0000256" key="1">
    <source>
        <dbReference type="SAM" id="MobiDB-lite"/>
    </source>
</evidence>
<gene>
    <name evidence="2" type="ORF">AVDCRST_MAG64-1012</name>
</gene>
<feature type="region of interest" description="Disordered" evidence="1">
    <location>
        <begin position="1"/>
        <end position="43"/>
    </location>
</feature>
<protein>
    <recommendedName>
        <fullName evidence="3">DUF3445 domain-containing protein</fullName>
    </recommendedName>
</protein>
<feature type="non-terminal residue" evidence="2">
    <location>
        <position position="1"/>
    </location>
</feature>
<dbReference type="Pfam" id="PF11927">
    <property type="entry name" value="HODM_asu-like"/>
    <property type="match status" value="1"/>
</dbReference>
<dbReference type="InterPro" id="IPR021848">
    <property type="entry name" value="HODM_asu-like"/>
</dbReference>
<dbReference type="AlphaFoldDB" id="A0A6J4NN78"/>
<name>A0A6J4NN78_9BACT</name>